<dbReference type="AlphaFoldDB" id="A0AAV7GCW1"/>
<protein>
    <submittedName>
        <fullName evidence="1">Uncharacterized protein</fullName>
    </submittedName>
</protein>
<comment type="caution">
    <text evidence="1">The sequence shown here is derived from an EMBL/GenBank/DDBJ whole genome shotgun (WGS) entry which is preliminary data.</text>
</comment>
<name>A0AAV7GCW1_DENCH</name>
<keyword evidence="2" id="KW-1185">Reference proteome</keyword>
<sequence>MMLVKNIFELRANTLYRALHLRGTFVSSVTKTTLISANAVFRRGIHACVERCRKSKLVHSITRHPFKTIISDPDSVLHSLTRLAKKYGSWARCNADFCEDVAFMMLKIENFAS</sequence>
<accession>A0AAV7GCW1</accession>
<evidence type="ECO:0000313" key="1">
    <source>
        <dbReference type="EMBL" id="KAH0453568.1"/>
    </source>
</evidence>
<proteinExistence type="predicted"/>
<dbReference type="Proteomes" id="UP000775213">
    <property type="component" value="Unassembled WGS sequence"/>
</dbReference>
<gene>
    <name evidence="1" type="ORF">IEQ34_017892</name>
</gene>
<organism evidence="1 2">
    <name type="scientific">Dendrobium chrysotoxum</name>
    <name type="common">Orchid</name>
    <dbReference type="NCBI Taxonomy" id="161865"/>
    <lineage>
        <taxon>Eukaryota</taxon>
        <taxon>Viridiplantae</taxon>
        <taxon>Streptophyta</taxon>
        <taxon>Embryophyta</taxon>
        <taxon>Tracheophyta</taxon>
        <taxon>Spermatophyta</taxon>
        <taxon>Magnoliopsida</taxon>
        <taxon>Liliopsida</taxon>
        <taxon>Asparagales</taxon>
        <taxon>Orchidaceae</taxon>
        <taxon>Epidendroideae</taxon>
        <taxon>Malaxideae</taxon>
        <taxon>Dendrobiinae</taxon>
        <taxon>Dendrobium</taxon>
    </lineage>
</organism>
<evidence type="ECO:0000313" key="2">
    <source>
        <dbReference type="Proteomes" id="UP000775213"/>
    </source>
</evidence>
<dbReference type="EMBL" id="JAGFBR010000016">
    <property type="protein sequence ID" value="KAH0453568.1"/>
    <property type="molecule type" value="Genomic_DNA"/>
</dbReference>
<reference evidence="1 2" key="1">
    <citation type="journal article" date="2021" name="Hortic Res">
        <title>Chromosome-scale assembly of the Dendrobium chrysotoxum genome enhances the understanding of orchid evolution.</title>
        <authorList>
            <person name="Zhang Y."/>
            <person name="Zhang G.Q."/>
            <person name="Zhang D."/>
            <person name="Liu X.D."/>
            <person name="Xu X.Y."/>
            <person name="Sun W.H."/>
            <person name="Yu X."/>
            <person name="Zhu X."/>
            <person name="Wang Z.W."/>
            <person name="Zhao X."/>
            <person name="Zhong W.Y."/>
            <person name="Chen H."/>
            <person name="Yin W.L."/>
            <person name="Huang T."/>
            <person name="Niu S.C."/>
            <person name="Liu Z.J."/>
        </authorList>
    </citation>
    <scope>NUCLEOTIDE SEQUENCE [LARGE SCALE GENOMIC DNA]</scope>
    <source>
        <strain evidence="1">Lindl</strain>
    </source>
</reference>